<gene>
    <name evidence="1" type="ORF">GCM10010365_51620</name>
</gene>
<keyword evidence="2" id="KW-1185">Reference proteome</keyword>
<reference evidence="1" key="2">
    <citation type="submission" date="2020-09" db="EMBL/GenBank/DDBJ databases">
        <authorList>
            <person name="Sun Q."/>
            <person name="Ohkuma M."/>
        </authorList>
    </citation>
    <scope>NUCLEOTIDE SEQUENCE</scope>
    <source>
        <strain evidence="1">JCM 4815</strain>
    </source>
</reference>
<sequence>MARRREHFSGYAGDFGLSALAERLGASGVRADEAQARVLAAEVADDCGGEGAVELGADLRCLLESAVPEELMHTAWLAAAHQGFDPADFGMGMRDWLRRLADRYPARSRKETHGYRPGSVPSSMDEEELREAVAREIRTSASELTHAVATSGSAAPVPGSVPEALERIVRESDGALGFRLFLRALKAYGVPVAKDQYDRLMVLDTRLRYPGPLVYDGLNVQWPPIDTTQRDATGDFGFSELTSWFTGQWHDHTARETVQRAAANDDTAETPGSAAASLLEDTLRLLESSLSSGTITTLWLAASDRGFSIDRAGIDARSWLRTIAEVCRDRLQEVAPSYTPVEPSLRTELTGPVLRELQDLTLLLADRAVSPGWHEIPGTTAAEALEQVVTRVDPDLGYRLLLRLLRVLALPLTEEQYARHRSLGERFGYGAFHVNELELLVEHG</sequence>
<protein>
    <submittedName>
        <fullName evidence="1">Uncharacterized protein</fullName>
    </submittedName>
</protein>
<organism evidence="1 2">
    <name type="scientific">Streptomyces poonensis</name>
    <dbReference type="NCBI Taxonomy" id="68255"/>
    <lineage>
        <taxon>Bacteria</taxon>
        <taxon>Bacillati</taxon>
        <taxon>Actinomycetota</taxon>
        <taxon>Actinomycetes</taxon>
        <taxon>Kitasatosporales</taxon>
        <taxon>Streptomycetaceae</taxon>
        <taxon>Streptomyces</taxon>
    </lineage>
</organism>
<dbReference type="RefSeq" id="WP_189863003.1">
    <property type="nucleotide sequence ID" value="NZ_BMVW01000011.1"/>
</dbReference>
<comment type="caution">
    <text evidence="1">The sequence shown here is derived from an EMBL/GenBank/DDBJ whole genome shotgun (WGS) entry which is preliminary data.</text>
</comment>
<dbReference type="EMBL" id="BMVW01000011">
    <property type="protein sequence ID" value="GGZ24902.1"/>
    <property type="molecule type" value="Genomic_DNA"/>
</dbReference>
<evidence type="ECO:0000313" key="2">
    <source>
        <dbReference type="Proteomes" id="UP000622166"/>
    </source>
</evidence>
<dbReference type="AlphaFoldDB" id="A0A918PX71"/>
<proteinExistence type="predicted"/>
<reference evidence="1" key="1">
    <citation type="journal article" date="2014" name="Int. J. Syst. Evol. Microbiol.">
        <title>Complete genome sequence of Corynebacterium casei LMG S-19264T (=DSM 44701T), isolated from a smear-ripened cheese.</title>
        <authorList>
            <consortium name="US DOE Joint Genome Institute (JGI-PGF)"/>
            <person name="Walter F."/>
            <person name="Albersmeier A."/>
            <person name="Kalinowski J."/>
            <person name="Ruckert C."/>
        </authorList>
    </citation>
    <scope>NUCLEOTIDE SEQUENCE</scope>
    <source>
        <strain evidence="1">JCM 4815</strain>
    </source>
</reference>
<evidence type="ECO:0000313" key="1">
    <source>
        <dbReference type="EMBL" id="GGZ24902.1"/>
    </source>
</evidence>
<dbReference type="Proteomes" id="UP000622166">
    <property type="component" value="Unassembled WGS sequence"/>
</dbReference>
<name>A0A918PX71_9ACTN</name>
<accession>A0A918PX71</accession>